<protein>
    <recommendedName>
        <fullName evidence="1">diguanylate cyclase</fullName>
        <ecNumber evidence="1">2.7.7.65</ecNumber>
    </recommendedName>
</protein>
<feature type="transmembrane region" description="Helical" evidence="3">
    <location>
        <begin position="148"/>
        <end position="170"/>
    </location>
</feature>
<dbReference type="EC" id="2.7.7.65" evidence="1"/>
<dbReference type="GO" id="GO:1902201">
    <property type="term" value="P:negative regulation of bacterial-type flagellum-dependent cell motility"/>
    <property type="evidence" value="ECO:0007669"/>
    <property type="project" value="TreeGrafter"/>
</dbReference>
<dbReference type="EMBL" id="JYNE01000015">
    <property type="protein sequence ID" value="KNH03205.1"/>
    <property type="molecule type" value="Genomic_DNA"/>
</dbReference>
<feature type="transmembrane region" description="Helical" evidence="3">
    <location>
        <begin position="33"/>
        <end position="54"/>
    </location>
</feature>
<sequence>MREQIMGMITPTMSIVFFAVFLIMWWRGKMGNYVLGFASAYLLFAIGFGTTHLFDTGSPYVFHITQFFYSLSTATAIWALTKRAGQPPYLGVLLVIYGLSAATLAVAVLTSPDISSRLIIVNVGYGAMYLVCLMSLLGGPRHEAIDKLIIAAHSVLAAQFMIRPVLTLLIEQSIPASVYRQSVYYSVLNLSLALIALMSAMVLVGACLYDQIKAVREQADLDGLTKLRTRRAFEQGVVTLLERANQECAPVSLVVADIDHFKAVNDVWGHQAGDKAIAQFGEIVRGTIRETDIAGRIGGEEFCILAWNCDEQAAVSLAERIRRKFAQAQIEGLPGDQRLTASFGVAGRGEGEGYGKLFARTDGALYAAKENGRNCIVRDGEGKKRGVVTSIAELADKRHEANA</sequence>
<gene>
    <name evidence="5" type="ORF">J121_1792</name>
</gene>
<keyword evidence="3" id="KW-1133">Transmembrane helix</keyword>
<evidence type="ECO:0000313" key="6">
    <source>
        <dbReference type="Proteomes" id="UP000037446"/>
    </source>
</evidence>
<evidence type="ECO:0000259" key="4">
    <source>
        <dbReference type="PROSITE" id="PS50887"/>
    </source>
</evidence>
<organism evidence="5 6">
    <name type="scientific">Qipengyuania citrea LAMA 915</name>
    <dbReference type="NCBI Taxonomy" id="1306953"/>
    <lineage>
        <taxon>Bacteria</taxon>
        <taxon>Pseudomonadati</taxon>
        <taxon>Pseudomonadota</taxon>
        <taxon>Alphaproteobacteria</taxon>
        <taxon>Sphingomonadales</taxon>
        <taxon>Erythrobacteraceae</taxon>
        <taxon>Qipengyuania</taxon>
    </lineage>
</organism>
<feature type="transmembrane region" description="Helical" evidence="3">
    <location>
        <begin position="60"/>
        <end position="81"/>
    </location>
</feature>
<dbReference type="STRING" id="1306953.J121_1792"/>
<dbReference type="SMART" id="SM00267">
    <property type="entry name" value="GGDEF"/>
    <property type="match status" value="1"/>
</dbReference>
<dbReference type="Gene3D" id="3.30.70.270">
    <property type="match status" value="1"/>
</dbReference>
<feature type="domain" description="GGDEF" evidence="4">
    <location>
        <begin position="249"/>
        <end position="381"/>
    </location>
</feature>
<name>A0A0L1KGJ7_9SPHN</name>
<proteinExistence type="predicted"/>
<dbReference type="Pfam" id="PF00990">
    <property type="entry name" value="GGDEF"/>
    <property type="match status" value="1"/>
</dbReference>
<comment type="caution">
    <text evidence="5">The sequence shown here is derived from an EMBL/GenBank/DDBJ whole genome shotgun (WGS) entry which is preliminary data.</text>
</comment>
<dbReference type="PROSITE" id="PS50887">
    <property type="entry name" value="GGDEF"/>
    <property type="match status" value="1"/>
</dbReference>
<feature type="transmembrane region" description="Helical" evidence="3">
    <location>
        <begin position="88"/>
        <end position="108"/>
    </location>
</feature>
<dbReference type="RefSeq" id="WP_050599287.1">
    <property type="nucleotide sequence ID" value="NZ_JYNE01000015.1"/>
</dbReference>
<dbReference type="Proteomes" id="UP000037446">
    <property type="component" value="Unassembled WGS sequence"/>
</dbReference>
<comment type="catalytic activity">
    <reaction evidence="2">
        <text>2 GTP = 3',3'-c-di-GMP + 2 diphosphate</text>
        <dbReference type="Rhea" id="RHEA:24898"/>
        <dbReference type="ChEBI" id="CHEBI:33019"/>
        <dbReference type="ChEBI" id="CHEBI:37565"/>
        <dbReference type="ChEBI" id="CHEBI:58805"/>
        <dbReference type="EC" id="2.7.7.65"/>
    </reaction>
</comment>
<dbReference type="NCBIfam" id="TIGR00254">
    <property type="entry name" value="GGDEF"/>
    <property type="match status" value="1"/>
</dbReference>
<dbReference type="SUPFAM" id="SSF55073">
    <property type="entry name" value="Nucleotide cyclase"/>
    <property type="match status" value="1"/>
</dbReference>
<dbReference type="FunFam" id="3.30.70.270:FF:000001">
    <property type="entry name" value="Diguanylate cyclase domain protein"/>
    <property type="match status" value="1"/>
</dbReference>
<keyword evidence="3" id="KW-0812">Transmembrane</keyword>
<evidence type="ECO:0000256" key="3">
    <source>
        <dbReference type="SAM" id="Phobius"/>
    </source>
</evidence>
<dbReference type="InterPro" id="IPR000160">
    <property type="entry name" value="GGDEF_dom"/>
</dbReference>
<dbReference type="PANTHER" id="PTHR45138">
    <property type="entry name" value="REGULATORY COMPONENTS OF SENSORY TRANSDUCTION SYSTEM"/>
    <property type="match status" value="1"/>
</dbReference>
<evidence type="ECO:0000256" key="1">
    <source>
        <dbReference type="ARBA" id="ARBA00012528"/>
    </source>
</evidence>
<dbReference type="AlphaFoldDB" id="A0A0L1KGJ7"/>
<keyword evidence="3" id="KW-0472">Membrane</keyword>
<dbReference type="PATRIC" id="fig|1306953.7.peg.1842"/>
<reference evidence="5" key="1">
    <citation type="submission" date="2015-02" db="EMBL/GenBank/DDBJ databases">
        <authorList>
            <person name="Chooi Y.-H."/>
        </authorList>
    </citation>
    <scope>NUCLEOTIDE SEQUENCE [LARGE SCALE GENOMIC DNA]</scope>
    <source>
        <strain evidence="5">LAMA 915</strain>
    </source>
</reference>
<dbReference type="InterPro" id="IPR043128">
    <property type="entry name" value="Rev_trsase/Diguanyl_cyclase"/>
</dbReference>
<dbReference type="CDD" id="cd01949">
    <property type="entry name" value="GGDEF"/>
    <property type="match status" value="1"/>
</dbReference>
<dbReference type="GO" id="GO:0005886">
    <property type="term" value="C:plasma membrane"/>
    <property type="evidence" value="ECO:0007669"/>
    <property type="project" value="TreeGrafter"/>
</dbReference>
<dbReference type="GO" id="GO:0043709">
    <property type="term" value="P:cell adhesion involved in single-species biofilm formation"/>
    <property type="evidence" value="ECO:0007669"/>
    <property type="project" value="TreeGrafter"/>
</dbReference>
<dbReference type="PANTHER" id="PTHR45138:SF9">
    <property type="entry name" value="DIGUANYLATE CYCLASE DGCM-RELATED"/>
    <property type="match status" value="1"/>
</dbReference>
<feature type="transmembrane region" description="Helical" evidence="3">
    <location>
        <begin position="114"/>
        <end position="136"/>
    </location>
</feature>
<evidence type="ECO:0000313" key="5">
    <source>
        <dbReference type="EMBL" id="KNH03205.1"/>
    </source>
</evidence>
<feature type="transmembrane region" description="Helical" evidence="3">
    <location>
        <begin position="6"/>
        <end position="26"/>
    </location>
</feature>
<dbReference type="InterPro" id="IPR050469">
    <property type="entry name" value="Diguanylate_Cyclase"/>
</dbReference>
<accession>A0A0L1KGJ7</accession>
<evidence type="ECO:0000256" key="2">
    <source>
        <dbReference type="ARBA" id="ARBA00034247"/>
    </source>
</evidence>
<dbReference type="GeneID" id="93685084"/>
<feature type="transmembrane region" description="Helical" evidence="3">
    <location>
        <begin position="182"/>
        <end position="209"/>
    </location>
</feature>
<dbReference type="GO" id="GO:0052621">
    <property type="term" value="F:diguanylate cyclase activity"/>
    <property type="evidence" value="ECO:0007669"/>
    <property type="project" value="UniProtKB-EC"/>
</dbReference>
<dbReference type="InterPro" id="IPR029787">
    <property type="entry name" value="Nucleotide_cyclase"/>
</dbReference>